<evidence type="ECO:0000256" key="4">
    <source>
        <dbReference type="ARBA" id="ARBA00022781"/>
    </source>
</evidence>
<dbReference type="CDD" id="cd12152">
    <property type="entry name" value="F1-ATPase_delta"/>
    <property type="match status" value="1"/>
</dbReference>
<keyword evidence="3" id="KW-0813">Transport</keyword>
<dbReference type="HAMAP" id="MF_00530">
    <property type="entry name" value="ATP_synth_epsil_bac"/>
    <property type="match status" value="1"/>
</dbReference>
<keyword evidence="8" id="KW-0496">Mitochondrion</keyword>
<dbReference type="InterPro" id="IPR036771">
    <property type="entry name" value="ATPsynth_dsu/esu_N"/>
</dbReference>
<name>A0A448X1Q1_9PLAT</name>
<dbReference type="InterPro" id="IPR020546">
    <property type="entry name" value="ATP_synth_F1_dsu/esu_N"/>
</dbReference>
<dbReference type="AlphaFoldDB" id="A0A448X1Q1"/>
<accession>A0A448X1Q1</accession>
<comment type="similarity">
    <text evidence="2">Belongs to the ATPase epsilon chain family.</text>
</comment>
<sequence length="161" mass="17295">MIHIRSLPRLVSPFCRRMSSSSGTEVPSNELTLSFGSPYKVFYDRKIVKQVDIPGLFAYSGIVKDHVPFITALRPGVIQVIEDDGASNKFFVSSGTATFNADSSMQILAEEACTLDALDASLIAAGLQSAQDQMASAKDDVTKAEAQIAVEAYESLARAAE</sequence>
<evidence type="ECO:0000256" key="2">
    <source>
        <dbReference type="ARBA" id="ARBA00005712"/>
    </source>
</evidence>
<keyword evidence="6" id="KW-0809">Transit peptide</keyword>
<dbReference type="Proteomes" id="UP000784294">
    <property type="component" value="Unassembled WGS sequence"/>
</dbReference>
<dbReference type="GO" id="GO:0045259">
    <property type="term" value="C:proton-transporting ATP synthase complex"/>
    <property type="evidence" value="ECO:0007669"/>
    <property type="project" value="InterPro"/>
</dbReference>
<evidence type="ECO:0000256" key="1">
    <source>
        <dbReference type="ARBA" id="ARBA00004273"/>
    </source>
</evidence>
<dbReference type="SUPFAM" id="SSF51344">
    <property type="entry name" value="Epsilon subunit of F1F0-ATP synthase N-terminal domain"/>
    <property type="match status" value="1"/>
</dbReference>
<keyword evidence="7" id="KW-0406">Ion transport</keyword>
<feature type="domain" description="ATP synthase F1 complex delta/epsilon subunit N-terminal" evidence="10">
    <location>
        <begin position="31"/>
        <end position="112"/>
    </location>
</feature>
<evidence type="ECO:0000313" key="11">
    <source>
        <dbReference type="EMBL" id="VEL25630.1"/>
    </source>
</evidence>
<dbReference type="OrthoDB" id="270171at2759"/>
<dbReference type="PANTHER" id="PTHR13822">
    <property type="entry name" value="ATP SYNTHASE DELTA/EPSILON CHAIN"/>
    <property type="match status" value="1"/>
</dbReference>
<dbReference type="Gene3D" id="1.20.5.440">
    <property type="entry name" value="ATP synthase delta/epsilon subunit, C-terminal domain"/>
    <property type="match status" value="1"/>
</dbReference>
<dbReference type="PANTHER" id="PTHR13822:SF7">
    <property type="entry name" value="ATP SYNTHASE SUBUNIT DELTA, MITOCHONDRIAL"/>
    <property type="match status" value="1"/>
</dbReference>
<gene>
    <name evidence="11" type="ORF">PXEA_LOCUS19070</name>
</gene>
<dbReference type="GO" id="GO:0046933">
    <property type="term" value="F:proton-transporting ATP synthase activity, rotational mechanism"/>
    <property type="evidence" value="ECO:0007669"/>
    <property type="project" value="InterPro"/>
</dbReference>
<dbReference type="Gene3D" id="2.60.15.10">
    <property type="entry name" value="F0F1 ATP synthase delta/epsilon subunit, N-terminal"/>
    <property type="match status" value="1"/>
</dbReference>
<keyword evidence="12" id="KW-1185">Reference proteome</keyword>
<keyword evidence="9" id="KW-0472">Membrane</keyword>
<evidence type="ECO:0000313" key="12">
    <source>
        <dbReference type="Proteomes" id="UP000784294"/>
    </source>
</evidence>
<evidence type="ECO:0000256" key="7">
    <source>
        <dbReference type="ARBA" id="ARBA00023065"/>
    </source>
</evidence>
<keyword evidence="4" id="KW-0375">Hydrogen ion transport</keyword>
<organism evidence="11 12">
    <name type="scientific">Protopolystoma xenopodis</name>
    <dbReference type="NCBI Taxonomy" id="117903"/>
    <lineage>
        <taxon>Eukaryota</taxon>
        <taxon>Metazoa</taxon>
        <taxon>Spiralia</taxon>
        <taxon>Lophotrochozoa</taxon>
        <taxon>Platyhelminthes</taxon>
        <taxon>Monogenea</taxon>
        <taxon>Polyopisthocotylea</taxon>
        <taxon>Polystomatidea</taxon>
        <taxon>Polystomatidae</taxon>
        <taxon>Protopolystoma</taxon>
    </lineage>
</organism>
<proteinExistence type="inferred from homology"/>
<dbReference type="InterPro" id="IPR001469">
    <property type="entry name" value="ATP_synth_F1_dsu/esu"/>
</dbReference>
<evidence type="ECO:0000256" key="9">
    <source>
        <dbReference type="ARBA" id="ARBA00023136"/>
    </source>
</evidence>
<comment type="subcellular location">
    <subcellularLocation>
        <location evidence="1">Mitochondrion inner membrane</location>
    </subcellularLocation>
</comment>
<evidence type="ECO:0000256" key="8">
    <source>
        <dbReference type="ARBA" id="ARBA00023128"/>
    </source>
</evidence>
<dbReference type="GO" id="GO:0005743">
    <property type="term" value="C:mitochondrial inner membrane"/>
    <property type="evidence" value="ECO:0007669"/>
    <property type="project" value="UniProtKB-SubCell"/>
</dbReference>
<dbReference type="EMBL" id="CAAALY010075261">
    <property type="protein sequence ID" value="VEL25630.1"/>
    <property type="molecule type" value="Genomic_DNA"/>
</dbReference>
<protein>
    <recommendedName>
        <fullName evidence="10">ATP synthase F1 complex delta/epsilon subunit N-terminal domain-containing protein</fullName>
    </recommendedName>
</protein>
<dbReference type="Pfam" id="PF02823">
    <property type="entry name" value="ATP-synt_DE_N"/>
    <property type="match status" value="1"/>
</dbReference>
<comment type="caution">
    <text evidence="11">The sequence shown here is derived from an EMBL/GenBank/DDBJ whole genome shotgun (WGS) entry which is preliminary data.</text>
</comment>
<reference evidence="11" key="1">
    <citation type="submission" date="2018-11" db="EMBL/GenBank/DDBJ databases">
        <authorList>
            <consortium name="Pathogen Informatics"/>
        </authorList>
    </citation>
    <scope>NUCLEOTIDE SEQUENCE</scope>
</reference>
<keyword evidence="5" id="KW-0999">Mitochondrion inner membrane</keyword>
<evidence type="ECO:0000256" key="6">
    <source>
        <dbReference type="ARBA" id="ARBA00022946"/>
    </source>
</evidence>
<evidence type="ECO:0000259" key="10">
    <source>
        <dbReference type="Pfam" id="PF02823"/>
    </source>
</evidence>
<evidence type="ECO:0000256" key="5">
    <source>
        <dbReference type="ARBA" id="ARBA00022792"/>
    </source>
</evidence>
<evidence type="ECO:0000256" key="3">
    <source>
        <dbReference type="ARBA" id="ARBA00022448"/>
    </source>
</evidence>